<dbReference type="PANTHER" id="PTHR47396:SF1">
    <property type="entry name" value="ATP-DEPENDENT HELICASE IRC3-RELATED"/>
    <property type="match status" value="1"/>
</dbReference>
<proteinExistence type="predicted"/>
<sequence>MASDPEGWIRCQLDGVPTEQSLRFTAALDELLAPLAEPRYLIGRKILTPPARPVARRLFAVRAVVGLSLPGTVAWHAVPRWFARNKDRRQHLAQAWRKHIGPPRQLPADSPQGQAILDLFRGDNPLSVTTQLRTTWR</sequence>
<dbReference type="EMBL" id="CSAE01001364">
    <property type="protein sequence ID" value="COX55165.1"/>
    <property type="molecule type" value="Genomic_DNA"/>
</dbReference>
<evidence type="ECO:0000313" key="10">
    <source>
        <dbReference type="Proteomes" id="UP000048600"/>
    </source>
</evidence>
<dbReference type="Proteomes" id="UP000048600">
    <property type="component" value="Unassembled WGS sequence"/>
</dbReference>
<dbReference type="EMBL" id="CFOH01001613">
    <property type="protein sequence ID" value="CFE88497.1"/>
    <property type="molecule type" value="Genomic_DNA"/>
</dbReference>
<protein>
    <submittedName>
        <fullName evidence="4">Uncharacterized protein</fullName>
    </submittedName>
</protein>
<evidence type="ECO:0000313" key="1">
    <source>
        <dbReference type="EMBL" id="CFE50432.1"/>
    </source>
</evidence>
<dbReference type="GO" id="GO:0005829">
    <property type="term" value="C:cytosol"/>
    <property type="evidence" value="ECO:0007669"/>
    <property type="project" value="TreeGrafter"/>
</dbReference>
<dbReference type="Proteomes" id="UP000046947">
    <property type="component" value="Unassembled WGS sequence"/>
</dbReference>
<gene>
    <name evidence="3" type="ORF">ERS007679_04617</name>
    <name evidence="1" type="ORF">ERS007681_04754</name>
    <name evidence="2" type="ORF">ERS007688_04685</name>
    <name evidence="4" type="ORF">ERS007703_05334</name>
    <name evidence="5" type="ORF">ERS007741_04727</name>
</gene>
<dbReference type="InterPro" id="IPR050742">
    <property type="entry name" value="Helicase_Restrict-Modif_Enz"/>
</dbReference>
<dbReference type="EMBL" id="CSAD01001320">
    <property type="protein sequence ID" value="COX05973.1"/>
    <property type="molecule type" value="Genomic_DNA"/>
</dbReference>
<dbReference type="STRING" id="115862.BBG46_06350"/>
<reference evidence="6 7" key="2">
    <citation type="submission" date="2015-03" db="EMBL/GenBank/DDBJ databases">
        <authorList>
            <consortium name="Pathogen Informatics"/>
        </authorList>
    </citation>
    <scope>NUCLEOTIDE SEQUENCE [LARGE SCALE GENOMIC DNA]</scope>
    <source>
        <strain evidence="3 7">G09801536</strain>
        <strain evidence="1 9">G09901357</strain>
        <strain evidence="2 8">H09601792</strain>
        <strain evidence="6">K00500041</strain>
        <strain evidence="5 10">P00601463</strain>
    </source>
</reference>
<evidence type="ECO:0000313" key="9">
    <source>
        <dbReference type="Proteomes" id="UP000048289"/>
    </source>
</evidence>
<evidence type="ECO:0000313" key="3">
    <source>
        <dbReference type="EMBL" id="COX05973.1"/>
    </source>
</evidence>
<evidence type="ECO:0000313" key="2">
    <source>
        <dbReference type="EMBL" id="CFE88497.1"/>
    </source>
</evidence>
<accession>A0A0T7M2D0</accession>
<dbReference type="AlphaFoldDB" id="A0A0T7M2D0"/>
<dbReference type="Proteomes" id="UP000048289">
    <property type="component" value="Unassembled WGS sequence"/>
</dbReference>
<dbReference type="Proteomes" id="UP000045842">
    <property type="component" value="Unassembled WGS sequence"/>
</dbReference>
<dbReference type="EMBL" id="CFOE01001377">
    <property type="protein sequence ID" value="CFE50432.1"/>
    <property type="molecule type" value="Genomic_DNA"/>
</dbReference>
<evidence type="ECO:0000313" key="7">
    <source>
        <dbReference type="Proteomes" id="UP000045842"/>
    </source>
</evidence>
<evidence type="ECO:0000313" key="5">
    <source>
        <dbReference type="EMBL" id="COX78640.1"/>
    </source>
</evidence>
<evidence type="ECO:0000313" key="8">
    <source>
        <dbReference type="Proteomes" id="UP000046947"/>
    </source>
</evidence>
<organism evidence="4 6">
    <name type="scientific">Mycobacterium tuberculosis</name>
    <dbReference type="NCBI Taxonomy" id="1773"/>
    <lineage>
        <taxon>Bacteria</taxon>
        <taxon>Bacillati</taxon>
        <taxon>Actinomycetota</taxon>
        <taxon>Actinomycetes</taxon>
        <taxon>Mycobacteriales</taxon>
        <taxon>Mycobacteriaceae</taxon>
        <taxon>Mycobacterium</taxon>
        <taxon>Mycobacterium tuberculosis complex</taxon>
    </lineage>
</organism>
<dbReference type="Proteomes" id="UP000038802">
    <property type="component" value="Unassembled WGS sequence"/>
</dbReference>
<dbReference type="EMBL" id="CHKL01001187">
    <property type="protein sequence ID" value="COX78640.1"/>
    <property type="molecule type" value="Genomic_DNA"/>
</dbReference>
<dbReference type="PANTHER" id="PTHR47396">
    <property type="entry name" value="TYPE I RESTRICTION ENZYME ECOKI R PROTEIN"/>
    <property type="match status" value="1"/>
</dbReference>
<evidence type="ECO:0000313" key="4">
    <source>
        <dbReference type="EMBL" id="COX55165.1"/>
    </source>
</evidence>
<evidence type="ECO:0000313" key="6">
    <source>
        <dbReference type="Proteomes" id="UP000038802"/>
    </source>
</evidence>
<reference evidence="4" key="1">
    <citation type="submission" date="2015-03" db="EMBL/GenBank/DDBJ databases">
        <authorList>
            <person name="Murphy D."/>
        </authorList>
    </citation>
    <scope>NUCLEOTIDE SEQUENCE [LARGE SCALE GENOMIC DNA]</scope>
    <source>
        <strain evidence="4">K00500041</strain>
    </source>
</reference>
<name>A0A0T7M2D0_MYCTX</name>